<dbReference type="Pfam" id="PF04965">
    <property type="entry name" value="GPW_gp25"/>
    <property type="match status" value="1"/>
</dbReference>
<organism evidence="2 3">
    <name type="scientific">Posidoniimonas polymericola</name>
    <dbReference type="NCBI Taxonomy" id="2528002"/>
    <lineage>
        <taxon>Bacteria</taxon>
        <taxon>Pseudomonadati</taxon>
        <taxon>Planctomycetota</taxon>
        <taxon>Planctomycetia</taxon>
        <taxon>Pirellulales</taxon>
        <taxon>Lacipirellulaceae</taxon>
        <taxon>Posidoniimonas</taxon>
    </lineage>
</organism>
<dbReference type="SUPFAM" id="SSF160719">
    <property type="entry name" value="gpW/gp25-like"/>
    <property type="match status" value="1"/>
</dbReference>
<dbReference type="EMBL" id="SJPO01000007">
    <property type="protein sequence ID" value="TWT75604.1"/>
    <property type="molecule type" value="Genomic_DNA"/>
</dbReference>
<dbReference type="AlphaFoldDB" id="A0A5C5YL76"/>
<proteinExistence type="predicted"/>
<dbReference type="InterPro" id="IPR017737">
    <property type="entry name" value="TssE1-like"/>
</dbReference>
<dbReference type="Proteomes" id="UP000318478">
    <property type="component" value="Unassembled WGS sequence"/>
</dbReference>
<dbReference type="NCBIfam" id="TIGR03357">
    <property type="entry name" value="VI_zyme"/>
    <property type="match status" value="1"/>
</dbReference>
<name>A0A5C5YL76_9BACT</name>
<sequence length="153" mass="16247">MSTPYPTLAPSLLDRLVDACCGVAEPRPGGVGSLADDIEDLLNTCSVAAGPKLAGCPEASESLLTYGAPPPTSLSLATNAERLATARQLEQTIARFEPRLENVRVRAEAPNAVSNEGRFEIRGALRAEPGRAFTMMIRVRSTSGRTHVTTERA</sequence>
<gene>
    <name evidence="2" type="ORF">Pla123a_31140</name>
</gene>
<dbReference type="PANTHER" id="PTHR38595">
    <property type="entry name" value="CYTOPLASMIC PROTEIN-RELATED"/>
    <property type="match status" value="1"/>
</dbReference>
<reference evidence="2 3" key="1">
    <citation type="submission" date="2019-02" db="EMBL/GenBank/DDBJ databases">
        <title>Deep-cultivation of Planctomycetes and their phenomic and genomic characterization uncovers novel biology.</title>
        <authorList>
            <person name="Wiegand S."/>
            <person name="Jogler M."/>
            <person name="Boedeker C."/>
            <person name="Pinto D."/>
            <person name="Vollmers J."/>
            <person name="Rivas-Marin E."/>
            <person name="Kohn T."/>
            <person name="Peeters S.H."/>
            <person name="Heuer A."/>
            <person name="Rast P."/>
            <person name="Oberbeckmann S."/>
            <person name="Bunk B."/>
            <person name="Jeske O."/>
            <person name="Meyerdierks A."/>
            <person name="Storesund J.E."/>
            <person name="Kallscheuer N."/>
            <person name="Luecker S."/>
            <person name="Lage O.M."/>
            <person name="Pohl T."/>
            <person name="Merkel B.J."/>
            <person name="Hornburger P."/>
            <person name="Mueller R.-W."/>
            <person name="Bruemmer F."/>
            <person name="Labrenz M."/>
            <person name="Spormann A.M."/>
            <person name="Op Den Camp H."/>
            <person name="Overmann J."/>
            <person name="Amann R."/>
            <person name="Jetten M.S.M."/>
            <person name="Mascher T."/>
            <person name="Medema M.H."/>
            <person name="Devos D.P."/>
            <person name="Kaster A.-K."/>
            <person name="Ovreas L."/>
            <person name="Rohde M."/>
            <person name="Galperin M.Y."/>
            <person name="Jogler C."/>
        </authorList>
    </citation>
    <scope>NUCLEOTIDE SEQUENCE [LARGE SCALE GENOMIC DNA]</scope>
    <source>
        <strain evidence="2 3">Pla123a</strain>
    </source>
</reference>
<evidence type="ECO:0000259" key="1">
    <source>
        <dbReference type="Pfam" id="PF04965"/>
    </source>
</evidence>
<keyword evidence="3" id="KW-1185">Reference proteome</keyword>
<dbReference type="InterPro" id="IPR007048">
    <property type="entry name" value="IraD/Gp25-like"/>
</dbReference>
<protein>
    <submittedName>
        <fullName evidence="2">Lysozyme-like protein</fullName>
    </submittedName>
</protein>
<accession>A0A5C5YL76</accession>
<dbReference type="PANTHER" id="PTHR38595:SF1">
    <property type="entry name" value="TYPE VI SECRETION SYSTEM COMPONENT TSSE1"/>
    <property type="match status" value="1"/>
</dbReference>
<feature type="domain" description="IraD/Gp25-like" evidence="1">
    <location>
        <begin position="33"/>
        <end position="129"/>
    </location>
</feature>
<evidence type="ECO:0000313" key="3">
    <source>
        <dbReference type="Proteomes" id="UP000318478"/>
    </source>
</evidence>
<dbReference type="InterPro" id="IPR053176">
    <property type="entry name" value="T6SS_TssE1-like"/>
</dbReference>
<evidence type="ECO:0000313" key="2">
    <source>
        <dbReference type="EMBL" id="TWT75604.1"/>
    </source>
</evidence>
<dbReference type="RefSeq" id="WP_146588506.1">
    <property type="nucleotide sequence ID" value="NZ_SJPO01000007.1"/>
</dbReference>
<comment type="caution">
    <text evidence="2">The sequence shown here is derived from an EMBL/GenBank/DDBJ whole genome shotgun (WGS) entry which is preliminary data.</text>
</comment>
<dbReference type="OrthoDB" id="271327at2"/>